<keyword evidence="2" id="KW-1185">Reference proteome</keyword>
<name>A0A2U1N803_ARTAN</name>
<evidence type="ECO:0000313" key="2">
    <source>
        <dbReference type="Proteomes" id="UP000245207"/>
    </source>
</evidence>
<comment type="caution">
    <text evidence="1">The sequence shown here is derived from an EMBL/GenBank/DDBJ whole genome shotgun (WGS) entry which is preliminary data.</text>
</comment>
<reference evidence="1 2" key="1">
    <citation type="journal article" date="2018" name="Mol. Plant">
        <title>The genome of Artemisia annua provides insight into the evolution of Asteraceae family and artemisinin biosynthesis.</title>
        <authorList>
            <person name="Shen Q."/>
            <person name="Zhang L."/>
            <person name="Liao Z."/>
            <person name="Wang S."/>
            <person name="Yan T."/>
            <person name="Shi P."/>
            <person name="Liu M."/>
            <person name="Fu X."/>
            <person name="Pan Q."/>
            <person name="Wang Y."/>
            <person name="Lv Z."/>
            <person name="Lu X."/>
            <person name="Zhang F."/>
            <person name="Jiang W."/>
            <person name="Ma Y."/>
            <person name="Chen M."/>
            <person name="Hao X."/>
            <person name="Li L."/>
            <person name="Tang Y."/>
            <person name="Lv G."/>
            <person name="Zhou Y."/>
            <person name="Sun X."/>
            <person name="Brodelius P.E."/>
            <person name="Rose J.K.C."/>
            <person name="Tang K."/>
        </authorList>
    </citation>
    <scope>NUCLEOTIDE SEQUENCE [LARGE SCALE GENOMIC DNA]</scope>
    <source>
        <strain evidence="2">cv. Huhao1</strain>
        <tissue evidence="1">Leaf</tissue>
    </source>
</reference>
<dbReference type="AlphaFoldDB" id="A0A2U1N803"/>
<organism evidence="1 2">
    <name type="scientific">Artemisia annua</name>
    <name type="common">Sweet wormwood</name>
    <dbReference type="NCBI Taxonomy" id="35608"/>
    <lineage>
        <taxon>Eukaryota</taxon>
        <taxon>Viridiplantae</taxon>
        <taxon>Streptophyta</taxon>
        <taxon>Embryophyta</taxon>
        <taxon>Tracheophyta</taxon>
        <taxon>Spermatophyta</taxon>
        <taxon>Magnoliopsida</taxon>
        <taxon>eudicotyledons</taxon>
        <taxon>Gunneridae</taxon>
        <taxon>Pentapetalae</taxon>
        <taxon>asterids</taxon>
        <taxon>campanulids</taxon>
        <taxon>Asterales</taxon>
        <taxon>Asteraceae</taxon>
        <taxon>Asteroideae</taxon>
        <taxon>Anthemideae</taxon>
        <taxon>Artemisiinae</taxon>
        <taxon>Artemisia</taxon>
    </lineage>
</organism>
<sequence length="103" mass="11566">MSAPSSVAVLYHVTELLLPYVIESLLLTILSQEDAEKALNINGMQVNNPLIIGLKLVNTRQWHALKDELPTVHTQVFMPLRLPKSALSSELITYITSDHLYQL</sequence>
<dbReference type="EMBL" id="PKPP01003394">
    <property type="protein sequence ID" value="PWA69636.1"/>
    <property type="molecule type" value="Genomic_DNA"/>
</dbReference>
<protein>
    <submittedName>
        <fullName evidence="1">RNA-recognition motif (RRM) Nup35-type domain-containing protein</fullName>
    </submittedName>
</protein>
<accession>A0A2U1N803</accession>
<evidence type="ECO:0000313" key="1">
    <source>
        <dbReference type="EMBL" id="PWA69636.1"/>
    </source>
</evidence>
<dbReference type="Proteomes" id="UP000245207">
    <property type="component" value="Unassembled WGS sequence"/>
</dbReference>
<gene>
    <name evidence="1" type="ORF">CTI12_AA297600</name>
</gene>
<proteinExistence type="predicted"/>